<dbReference type="RefSeq" id="WP_184663370.1">
    <property type="nucleotide sequence ID" value="NZ_JACHHB010000004.1"/>
</dbReference>
<feature type="transmembrane region" description="Helical" evidence="1">
    <location>
        <begin position="107"/>
        <end position="124"/>
    </location>
</feature>
<name>A0A840QNH6_9BACI</name>
<reference evidence="2 3" key="1">
    <citation type="submission" date="2020-08" db="EMBL/GenBank/DDBJ databases">
        <title>Genomic Encyclopedia of Type Strains, Phase IV (KMG-IV): sequencing the most valuable type-strain genomes for metagenomic binning, comparative biology and taxonomic classification.</title>
        <authorList>
            <person name="Goeker M."/>
        </authorList>
    </citation>
    <scope>NUCLEOTIDE SEQUENCE [LARGE SCALE GENOMIC DNA]</scope>
    <source>
        <strain evidence="2 3">DSM 24696</strain>
    </source>
</reference>
<sequence>MIEGVFFYWFGWIAFTIVYFLLPKSKLQRDTALLILLFIALSSVSIPILGVGVGGTFILLVISAYRFLLDSSRKQKVTLLGFSLILSTVYVLFLYHRWYDPVWLYQYPEWIFAIPVSLVIFCFIRSVQYRYGLLLASMVQGEVCFYILFQNEGRGFPFAGVVFYDIVAVSAAVLSFLMTIEWFIHLLRSYISGSRPVHHVHSQRVRNRTYSLPLTK</sequence>
<evidence type="ECO:0000256" key="1">
    <source>
        <dbReference type="SAM" id="Phobius"/>
    </source>
</evidence>
<organism evidence="2 3">
    <name type="scientific">Texcoconibacillus texcoconensis</name>
    <dbReference type="NCBI Taxonomy" id="1095777"/>
    <lineage>
        <taxon>Bacteria</taxon>
        <taxon>Bacillati</taxon>
        <taxon>Bacillota</taxon>
        <taxon>Bacilli</taxon>
        <taxon>Bacillales</taxon>
        <taxon>Bacillaceae</taxon>
        <taxon>Texcoconibacillus</taxon>
    </lineage>
</organism>
<keyword evidence="1" id="KW-1133">Transmembrane helix</keyword>
<comment type="caution">
    <text evidence="2">The sequence shown here is derived from an EMBL/GenBank/DDBJ whole genome shotgun (WGS) entry which is preliminary data.</text>
</comment>
<protein>
    <submittedName>
        <fullName evidence="2">Putative membrane protein</fullName>
    </submittedName>
</protein>
<accession>A0A840QNH6</accession>
<dbReference type="Pfam" id="PF24124">
    <property type="entry name" value="YphA"/>
    <property type="match status" value="1"/>
</dbReference>
<gene>
    <name evidence="2" type="ORF">HNQ41_001071</name>
</gene>
<keyword evidence="1" id="KW-0812">Transmembrane</keyword>
<evidence type="ECO:0000313" key="3">
    <source>
        <dbReference type="Proteomes" id="UP000551878"/>
    </source>
</evidence>
<dbReference type="AlphaFoldDB" id="A0A840QNH6"/>
<dbReference type="InterPro" id="IPR014617">
    <property type="entry name" value="YphA_Bacsu"/>
</dbReference>
<dbReference type="Proteomes" id="UP000551878">
    <property type="component" value="Unassembled WGS sequence"/>
</dbReference>
<keyword evidence="3" id="KW-1185">Reference proteome</keyword>
<feature type="transmembrane region" description="Helical" evidence="1">
    <location>
        <begin position="34"/>
        <end position="65"/>
    </location>
</feature>
<keyword evidence="1" id="KW-0472">Membrane</keyword>
<dbReference type="EMBL" id="JACHHB010000004">
    <property type="protein sequence ID" value="MBB5172908.1"/>
    <property type="molecule type" value="Genomic_DNA"/>
</dbReference>
<evidence type="ECO:0000313" key="2">
    <source>
        <dbReference type="EMBL" id="MBB5172908.1"/>
    </source>
</evidence>
<feature type="transmembrane region" description="Helical" evidence="1">
    <location>
        <begin position="161"/>
        <end position="184"/>
    </location>
</feature>
<proteinExistence type="predicted"/>
<feature type="transmembrane region" description="Helical" evidence="1">
    <location>
        <begin position="77"/>
        <end position="95"/>
    </location>
</feature>
<feature type="transmembrane region" description="Helical" evidence="1">
    <location>
        <begin position="131"/>
        <end position="149"/>
    </location>
</feature>
<feature type="transmembrane region" description="Helical" evidence="1">
    <location>
        <begin position="5"/>
        <end position="22"/>
    </location>
</feature>